<dbReference type="Proteomes" id="UP001060215">
    <property type="component" value="Chromosome 9"/>
</dbReference>
<dbReference type="EMBL" id="CM045766">
    <property type="protein sequence ID" value="KAI8002726.1"/>
    <property type="molecule type" value="Genomic_DNA"/>
</dbReference>
<gene>
    <name evidence="1" type="ORF">LOK49_LG08G02836</name>
</gene>
<evidence type="ECO:0000313" key="2">
    <source>
        <dbReference type="Proteomes" id="UP001060215"/>
    </source>
</evidence>
<protein>
    <submittedName>
        <fullName evidence="1">Uncharacterized protein</fullName>
    </submittedName>
</protein>
<accession>A0ACC0GT76</accession>
<proteinExistence type="predicted"/>
<evidence type="ECO:0000313" key="1">
    <source>
        <dbReference type="EMBL" id="KAI8002726.1"/>
    </source>
</evidence>
<sequence>MFSLRKEVGPRRRLLFLGGRSFEFEESNTVAGKCGLSIVERGEGLRRAVVLNGSEIRWLVARMRLASKESDSLKFWGRLSGGNRSTAVWVRGEAGGGTSFQIVVTTGQRREQVYIPVSAFGDGWEGVALVVDGFGLCVVNAFRPIGSGKVASSSAAACEPARIAHSEGCGGITVATAMDGGRLGEVVYRFLGDRCGGFIEADESSVDLGCIRLRVRSSEATPSRVSFRWGMWQFSLPVLVEAEPVVERWTAVTVIDGDFAANTEGLDSGQLGEIYQPKMGVIEYLNRFRQGRRSMGDPEIFTQRTGLELGHQRGPTNRNLGWRRAQDFHYGEVAQRRWAVVNHKESHLGAQMVNHSSPQEGGPLSTNGDSHVWPSLLNSDAGQTEGGLGCRVSCDPDRRESGRMESSGFKLVVHRAPSAAGFRSRLEEASASGTSQMVDSQLAVRQSQVDLVRPRNASSAEDSDLRLEEASEIAPLVESTSVDRQSQLEIEIPCGTLSVGDPLLEMSRDVSGAASGHQGHDCVVQSPILELQPLAVQVSEFATGFKPKQCFEDIGGFSGEAVPSAEAVSQWVLDRISEVSRCLGLSFEGHEAEAMSLFAAVEASWTQGIPNPSVSRSLVTPSKGGLCLGAAFHCCYEQLQHFGLMNAGEMQGMLLIGAAS</sequence>
<organism evidence="1 2">
    <name type="scientific">Camellia lanceoleosa</name>
    <dbReference type="NCBI Taxonomy" id="1840588"/>
    <lineage>
        <taxon>Eukaryota</taxon>
        <taxon>Viridiplantae</taxon>
        <taxon>Streptophyta</taxon>
        <taxon>Embryophyta</taxon>
        <taxon>Tracheophyta</taxon>
        <taxon>Spermatophyta</taxon>
        <taxon>Magnoliopsida</taxon>
        <taxon>eudicotyledons</taxon>
        <taxon>Gunneridae</taxon>
        <taxon>Pentapetalae</taxon>
        <taxon>asterids</taxon>
        <taxon>Ericales</taxon>
        <taxon>Theaceae</taxon>
        <taxon>Camellia</taxon>
    </lineage>
</organism>
<name>A0ACC0GT76_9ERIC</name>
<reference evidence="1 2" key="1">
    <citation type="journal article" date="2022" name="Plant J.">
        <title>Chromosome-level genome of Camellia lanceoleosa provides a valuable resource for understanding genome evolution and self-incompatibility.</title>
        <authorList>
            <person name="Gong W."/>
            <person name="Xiao S."/>
            <person name="Wang L."/>
            <person name="Liao Z."/>
            <person name="Chang Y."/>
            <person name="Mo W."/>
            <person name="Hu G."/>
            <person name="Li W."/>
            <person name="Zhao G."/>
            <person name="Zhu H."/>
            <person name="Hu X."/>
            <person name="Ji K."/>
            <person name="Xiang X."/>
            <person name="Song Q."/>
            <person name="Yuan D."/>
            <person name="Jin S."/>
            <person name="Zhang L."/>
        </authorList>
    </citation>
    <scope>NUCLEOTIDE SEQUENCE [LARGE SCALE GENOMIC DNA]</scope>
    <source>
        <strain evidence="1">SQ_2022a</strain>
    </source>
</reference>
<comment type="caution">
    <text evidence="1">The sequence shown here is derived from an EMBL/GenBank/DDBJ whole genome shotgun (WGS) entry which is preliminary data.</text>
</comment>
<keyword evidence="2" id="KW-1185">Reference proteome</keyword>